<gene>
    <name evidence="3" type="ORF">ANN_16250</name>
</gene>
<feature type="compositionally biased region" description="Basic and acidic residues" evidence="1">
    <location>
        <begin position="471"/>
        <end position="482"/>
    </location>
</feature>
<keyword evidence="4" id="KW-1185">Reference proteome</keyword>
<evidence type="ECO:0000313" key="4">
    <source>
        <dbReference type="Proteomes" id="UP001148838"/>
    </source>
</evidence>
<reference evidence="3 4" key="1">
    <citation type="journal article" date="2022" name="Allergy">
        <title>Genome assembly and annotation of Periplaneta americana reveal a comprehensive cockroach allergen profile.</title>
        <authorList>
            <person name="Wang L."/>
            <person name="Xiong Q."/>
            <person name="Saelim N."/>
            <person name="Wang L."/>
            <person name="Nong W."/>
            <person name="Wan A.T."/>
            <person name="Shi M."/>
            <person name="Liu X."/>
            <person name="Cao Q."/>
            <person name="Hui J.H.L."/>
            <person name="Sookrung N."/>
            <person name="Leung T.F."/>
            <person name="Tungtrongchitr A."/>
            <person name="Tsui S.K.W."/>
        </authorList>
    </citation>
    <scope>NUCLEOTIDE SEQUENCE [LARGE SCALE GENOMIC DNA]</scope>
    <source>
        <strain evidence="3">PWHHKU_190912</strain>
    </source>
</reference>
<dbReference type="InterPro" id="IPR016024">
    <property type="entry name" value="ARM-type_fold"/>
</dbReference>
<dbReference type="EMBL" id="JAJSOF020000027">
    <property type="protein sequence ID" value="KAJ4433931.1"/>
    <property type="molecule type" value="Genomic_DNA"/>
</dbReference>
<dbReference type="InterPro" id="IPR029390">
    <property type="entry name" value="AP3B_C"/>
</dbReference>
<evidence type="ECO:0000256" key="1">
    <source>
        <dbReference type="SAM" id="MobiDB-lite"/>
    </source>
</evidence>
<dbReference type="SUPFAM" id="SSF48371">
    <property type="entry name" value="ARM repeat"/>
    <property type="match status" value="1"/>
</dbReference>
<feature type="compositionally biased region" description="Basic residues" evidence="1">
    <location>
        <begin position="179"/>
        <end position="196"/>
    </location>
</feature>
<comment type="caution">
    <text evidence="3">The sequence shown here is derived from an EMBL/GenBank/DDBJ whole genome shotgun (WGS) entry which is preliminary data.</text>
</comment>
<accession>A0ABQ8SII4</accession>
<sequence length="775" mass="87547">MNDMIDNPVDCEVRSVIRFLNARHLKPAEIYRQLKEVYGHTVMNERNVRKWCEMFNNGRTNVHDETRPGRPSLITEDLKTKVNDRILQDRHTSFDKLHIAFPDISRSLLGEIVSQHLGYHKICARWVPRQLNDQHKTRRMASALTFLMRYHTDGDAFLDQIVTGDETWVSHNTPETKRQSRQWHHPSSPKKPRKFKQTLSTQKVMATVFWDCKGVLLLDFMPKGTTINANRYCETLRKLRRAIQNKRRGMLSREVVLLHDNARPHTAASTRELLDQFDWEIFDHPPYSPDLAPSDFHLFTKLKDFLGGTRFGSDEELKKTVNTWLNELAAEEYHTGILKLVNRYDKCLNEDIVKLQILNLAVKLYLTNPKQTKLLCQYVFSLARYDQNYDIRDRARFLRQFIFPTNGVENSKLAKHAKKMFLATKPAPVLESKFKDSDEDSSEEEGTTEEEGSSEEEEDSSREEESDSESSESHNSTDEKGTKANAKPKKSESKKPTTKEPSHESTEESESDEEEDSSEEEASDSSESSADKKKATSKKGSAKSSSFNESSTQESKPKSNLDLLLELDDVPPTMTPVLTPSLGGFLTPLSTPVMPITSNSIQPASPSFIPLKTTELLNKISGRGLSVLSRFTRSPHLFSPAMVSIELTFTNLGTEDLADIKVSQKSLPSGMSMHDFAPISVLPVNAVLPGTIGVDFNDSTQPVSFTISVGGVQSNQATLKAPVGELIRAVTMPEPLFITEQISAYDPLYLNIVYHLSSSVLNSSPIHQSFQCIFQ</sequence>
<evidence type="ECO:0000259" key="2">
    <source>
        <dbReference type="SMART" id="SM01355"/>
    </source>
</evidence>
<dbReference type="Pfam" id="PF14796">
    <property type="entry name" value="AP3B1_C"/>
    <property type="match status" value="1"/>
</dbReference>
<dbReference type="InterPro" id="IPR001888">
    <property type="entry name" value="Transposase_1"/>
</dbReference>
<name>A0ABQ8SII4_PERAM</name>
<organism evidence="3 4">
    <name type="scientific">Periplaneta americana</name>
    <name type="common">American cockroach</name>
    <name type="synonym">Blatta americana</name>
    <dbReference type="NCBI Taxonomy" id="6978"/>
    <lineage>
        <taxon>Eukaryota</taxon>
        <taxon>Metazoa</taxon>
        <taxon>Ecdysozoa</taxon>
        <taxon>Arthropoda</taxon>
        <taxon>Hexapoda</taxon>
        <taxon>Insecta</taxon>
        <taxon>Pterygota</taxon>
        <taxon>Neoptera</taxon>
        <taxon>Polyneoptera</taxon>
        <taxon>Dictyoptera</taxon>
        <taxon>Blattodea</taxon>
        <taxon>Blattoidea</taxon>
        <taxon>Blattidae</taxon>
        <taxon>Blattinae</taxon>
        <taxon>Periplaneta</taxon>
    </lineage>
</organism>
<dbReference type="InterPro" id="IPR052709">
    <property type="entry name" value="Transposase-MT_Hybrid"/>
</dbReference>
<feature type="compositionally biased region" description="Acidic residues" evidence="1">
    <location>
        <begin position="507"/>
        <end position="524"/>
    </location>
</feature>
<evidence type="ECO:0000313" key="3">
    <source>
        <dbReference type="EMBL" id="KAJ4433931.1"/>
    </source>
</evidence>
<dbReference type="InterPro" id="IPR036397">
    <property type="entry name" value="RNaseH_sf"/>
</dbReference>
<feature type="compositionally biased region" description="Low complexity" evidence="1">
    <location>
        <begin position="542"/>
        <end position="554"/>
    </location>
</feature>
<dbReference type="PANTHER" id="PTHR46060">
    <property type="entry name" value="MARINER MOS1 TRANSPOSASE-LIKE PROTEIN"/>
    <property type="match status" value="1"/>
</dbReference>
<dbReference type="Pfam" id="PF01602">
    <property type="entry name" value="Adaptin_N"/>
    <property type="match status" value="1"/>
</dbReference>
<dbReference type="SMART" id="SM01355">
    <property type="entry name" value="AP3B1_C"/>
    <property type="match status" value="1"/>
</dbReference>
<protein>
    <recommendedName>
        <fullName evidence="2">AP-3 complex subunit beta C-terminal domain-containing protein</fullName>
    </recommendedName>
</protein>
<feature type="domain" description="AP-3 complex subunit beta C-terminal" evidence="2">
    <location>
        <begin position="557"/>
        <end position="701"/>
    </location>
</feature>
<feature type="compositionally biased region" description="Acidic residues" evidence="1">
    <location>
        <begin position="437"/>
        <end position="470"/>
    </location>
</feature>
<dbReference type="Gene3D" id="3.30.420.10">
    <property type="entry name" value="Ribonuclease H-like superfamily/Ribonuclease H"/>
    <property type="match status" value="1"/>
</dbReference>
<dbReference type="Proteomes" id="UP001148838">
    <property type="component" value="Unassembled WGS sequence"/>
</dbReference>
<dbReference type="PANTHER" id="PTHR46060:SF1">
    <property type="entry name" value="MARINER MOS1 TRANSPOSASE-LIKE PROTEIN"/>
    <property type="match status" value="1"/>
</dbReference>
<dbReference type="InterPro" id="IPR002553">
    <property type="entry name" value="Clathrin/coatomer_adapt-like_N"/>
</dbReference>
<dbReference type="Pfam" id="PF01359">
    <property type="entry name" value="Transposase_1"/>
    <property type="match status" value="1"/>
</dbReference>
<feature type="region of interest" description="Disordered" evidence="1">
    <location>
        <begin position="171"/>
        <end position="197"/>
    </location>
</feature>
<feature type="region of interest" description="Disordered" evidence="1">
    <location>
        <begin position="431"/>
        <end position="560"/>
    </location>
</feature>
<feature type="compositionally biased region" description="Basic and acidic residues" evidence="1">
    <location>
        <begin position="489"/>
        <end position="506"/>
    </location>
</feature>
<proteinExistence type="predicted"/>